<dbReference type="EMBL" id="METP01000062">
    <property type="protein sequence ID" value="OGC03077.1"/>
    <property type="molecule type" value="Genomic_DNA"/>
</dbReference>
<feature type="domain" description="ABC transporter" evidence="5">
    <location>
        <begin position="2"/>
        <end position="231"/>
    </location>
</feature>
<dbReference type="InterPro" id="IPR003439">
    <property type="entry name" value="ABC_transporter-like_ATP-bd"/>
</dbReference>
<comment type="similarity">
    <text evidence="1">Belongs to the ABC transporter superfamily.</text>
</comment>
<dbReference type="GO" id="GO:0055085">
    <property type="term" value="P:transmembrane transport"/>
    <property type="evidence" value="ECO:0007669"/>
    <property type="project" value="UniProtKB-ARBA"/>
</dbReference>
<dbReference type="SUPFAM" id="SSF52540">
    <property type="entry name" value="P-loop containing nucleoside triphosphate hydrolases"/>
    <property type="match status" value="1"/>
</dbReference>
<evidence type="ECO:0000256" key="4">
    <source>
        <dbReference type="ARBA" id="ARBA00022840"/>
    </source>
</evidence>
<dbReference type="Pfam" id="PF00005">
    <property type="entry name" value="ABC_tran"/>
    <property type="match status" value="1"/>
</dbReference>
<dbReference type="PROSITE" id="PS00211">
    <property type="entry name" value="ABC_TRANSPORTER_1"/>
    <property type="match status" value="1"/>
</dbReference>
<evidence type="ECO:0000259" key="5">
    <source>
        <dbReference type="PROSITE" id="PS50893"/>
    </source>
</evidence>
<sequence length="237" mass="26159">MLEVRNLTKSFGTAVAVDNLSFSIRQGESLGLVGESGSGKTTLARLILKLIEPTSGSIVYNSVGDIRRECQIVFQDPQSSLNPRIKIGEAIGEPILIHKLLPKENITARVAELLGLVKLSKEHSSRFPHELSGGERQRVGIARALASNPKFLILDEPVSSLDVSIQVDILKLLKEIKLQLNLTYLFIAHDLSVIGFMCDRVMVMKDGKIVEENNTAEIFSAPRDPYTRQLIDSTLKI</sequence>
<dbReference type="InterPro" id="IPR003593">
    <property type="entry name" value="AAA+_ATPase"/>
</dbReference>
<evidence type="ECO:0000313" key="7">
    <source>
        <dbReference type="Proteomes" id="UP000176938"/>
    </source>
</evidence>
<dbReference type="InterPro" id="IPR050319">
    <property type="entry name" value="ABC_transp_ATP-bind"/>
</dbReference>
<organism evidence="6 7">
    <name type="scientific">candidate division WOR-1 bacterium RIFCSPLOWO2_02_FULL_46_20</name>
    <dbReference type="NCBI Taxonomy" id="1802567"/>
    <lineage>
        <taxon>Bacteria</taxon>
        <taxon>Bacillati</taxon>
        <taxon>Saganbacteria</taxon>
    </lineage>
</organism>
<evidence type="ECO:0000256" key="2">
    <source>
        <dbReference type="ARBA" id="ARBA00022448"/>
    </source>
</evidence>
<dbReference type="PANTHER" id="PTHR43776">
    <property type="entry name" value="TRANSPORT ATP-BINDING PROTEIN"/>
    <property type="match status" value="1"/>
</dbReference>
<proteinExistence type="inferred from homology"/>
<accession>A0A1F4R4G3</accession>
<keyword evidence="3" id="KW-0547">Nucleotide-binding</keyword>
<comment type="caution">
    <text evidence="6">The sequence shown here is derived from an EMBL/GenBank/DDBJ whole genome shotgun (WGS) entry which is preliminary data.</text>
</comment>
<evidence type="ECO:0000256" key="3">
    <source>
        <dbReference type="ARBA" id="ARBA00022741"/>
    </source>
</evidence>
<dbReference type="InterPro" id="IPR027417">
    <property type="entry name" value="P-loop_NTPase"/>
</dbReference>
<dbReference type="CDD" id="cd03257">
    <property type="entry name" value="ABC_NikE_OppD_transporters"/>
    <property type="match status" value="1"/>
</dbReference>
<keyword evidence="4" id="KW-0067">ATP-binding</keyword>
<name>A0A1F4R4G3_UNCSA</name>
<dbReference type="AlphaFoldDB" id="A0A1F4R4G3"/>
<reference evidence="6 7" key="1">
    <citation type="journal article" date="2016" name="Nat. Commun.">
        <title>Thousands of microbial genomes shed light on interconnected biogeochemical processes in an aquifer system.</title>
        <authorList>
            <person name="Anantharaman K."/>
            <person name="Brown C.T."/>
            <person name="Hug L.A."/>
            <person name="Sharon I."/>
            <person name="Castelle C.J."/>
            <person name="Probst A.J."/>
            <person name="Thomas B.C."/>
            <person name="Singh A."/>
            <person name="Wilkins M.J."/>
            <person name="Karaoz U."/>
            <person name="Brodie E.L."/>
            <person name="Williams K.H."/>
            <person name="Hubbard S.S."/>
            <person name="Banfield J.F."/>
        </authorList>
    </citation>
    <scope>NUCLEOTIDE SEQUENCE [LARGE SCALE GENOMIC DNA]</scope>
</reference>
<dbReference type="GO" id="GO:0005524">
    <property type="term" value="F:ATP binding"/>
    <property type="evidence" value="ECO:0007669"/>
    <property type="project" value="UniProtKB-KW"/>
</dbReference>
<gene>
    <name evidence="6" type="ORF">A3H38_05025</name>
</gene>
<protein>
    <recommendedName>
        <fullName evidence="5">ABC transporter domain-containing protein</fullName>
    </recommendedName>
</protein>
<keyword evidence="2" id="KW-0813">Transport</keyword>
<dbReference type="SMART" id="SM00382">
    <property type="entry name" value="AAA"/>
    <property type="match status" value="1"/>
</dbReference>
<dbReference type="GO" id="GO:0016887">
    <property type="term" value="F:ATP hydrolysis activity"/>
    <property type="evidence" value="ECO:0007669"/>
    <property type="project" value="InterPro"/>
</dbReference>
<evidence type="ECO:0000313" key="6">
    <source>
        <dbReference type="EMBL" id="OGC03077.1"/>
    </source>
</evidence>
<dbReference type="Proteomes" id="UP000176938">
    <property type="component" value="Unassembled WGS sequence"/>
</dbReference>
<dbReference type="InterPro" id="IPR017871">
    <property type="entry name" value="ABC_transporter-like_CS"/>
</dbReference>
<dbReference type="PANTHER" id="PTHR43776:SF7">
    <property type="entry name" value="D,D-DIPEPTIDE TRANSPORT ATP-BINDING PROTEIN DDPF-RELATED"/>
    <property type="match status" value="1"/>
</dbReference>
<dbReference type="Gene3D" id="3.40.50.300">
    <property type="entry name" value="P-loop containing nucleotide triphosphate hydrolases"/>
    <property type="match status" value="1"/>
</dbReference>
<dbReference type="PROSITE" id="PS50893">
    <property type="entry name" value="ABC_TRANSPORTER_2"/>
    <property type="match status" value="1"/>
</dbReference>
<evidence type="ECO:0000256" key="1">
    <source>
        <dbReference type="ARBA" id="ARBA00005417"/>
    </source>
</evidence>